<dbReference type="PANTHER" id="PTHR43433:SF5">
    <property type="entry name" value="AB HYDROLASE-1 DOMAIN-CONTAINING PROTEIN"/>
    <property type="match status" value="1"/>
</dbReference>
<sequence>MTRSDACVLTIPATDGVRLAATRTGPPTAAAATVVYIHGLFCDRHYWAPVTTRLHDRLDGAITQITYDHRGHGDSGHPPRTTATTMDRLADDLDIVLTHATGAVVLVAHSAGALIAQAYATRHHARATALSGLVLINAAAEFPSFPRLPAHFRAWPHQLHRLRHTRLDPLAAAGTAILERRFRRASHRHGPKTHLATGTRPTNPRVTADILAAYRAFSLDTNAAHSLRGTPTFVLAGERDPAVPPEQAVRLADKLWSDYEIVPAAGHSLPRTDPHRVTDTIVAALDIAYRADQREPPHRTATDTAHGWLEGPS</sequence>
<dbReference type="InterPro" id="IPR050471">
    <property type="entry name" value="AB_hydrolase"/>
</dbReference>
<feature type="region of interest" description="Disordered" evidence="1">
    <location>
        <begin position="293"/>
        <end position="313"/>
    </location>
</feature>
<accession>A0A370GIV0</accession>
<evidence type="ECO:0000259" key="2">
    <source>
        <dbReference type="Pfam" id="PF00561"/>
    </source>
</evidence>
<dbReference type="PANTHER" id="PTHR43433">
    <property type="entry name" value="HYDROLASE, ALPHA/BETA FOLD FAMILY PROTEIN"/>
    <property type="match status" value="1"/>
</dbReference>
<dbReference type="GO" id="GO:0003824">
    <property type="term" value="F:catalytic activity"/>
    <property type="evidence" value="ECO:0007669"/>
    <property type="project" value="UniProtKB-ARBA"/>
</dbReference>
<dbReference type="STRING" id="1210089.GCA_001613165_06083"/>
<dbReference type="Proteomes" id="UP000255355">
    <property type="component" value="Unassembled WGS sequence"/>
</dbReference>
<dbReference type="EMBL" id="QQAZ01000020">
    <property type="protein sequence ID" value="RDI43591.1"/>
    <property type="molecule type" value="Genomic_DNA"/>
</dbReference>
<evidence type="ECO:0000256" key="1">
    <source>
        <dbReference type="SAM" id="MobiDB-lite"/>
    </source>
</evidence>
<feature type="domain" description="AB hydrolase-1" evidence="2">
    <location>
        <begin position="33"/>
        <end position="269"/>
    </location>
</feature>
<dbReference type="AlphaFoldDB" id="A0A370GIV0"/>
<keyword evidence="4" id="KW-1185">Reference proteome</keyword>
<dbReference type="OrthoDB" id="4568629at2"/>
<dbReference type="RefSeq" id="WP_068027366.1">
    <property type="nucleotide sequence ID" value="NZ_QQAZ01000020.1"/>
</dbReference>
<reference evidence="3 4" key="1">
    <citation type="submission" date="2018-07" db="EMBL/GenBank/DDBJ databases">
        <title>Genomic Encyclopedia of Type Strains, Phase IV (KMG-IV): sequencing the most valuable type-strain genomes for metagenomic binning, comparative biology and taxonomic classification.</title>
        <authorList>
            <person name="Goeker M."/>
        </authorList>
    </citation>
    <scope>NUCLEOTIDE SEQUENCE [LARGE SCALE GENOMIC DNA]</scope>
    <source>
        <strain evidence="3 4">DSM 44952</strain>
    </source>
</reference>
<name>A0A370GIV0_9NOCA</name>
<evidence type="ECO:0000313" key="4">
    <source>
        <dbReference type="Proteomes" id="UP000255355"/>
    </source>
</evidence>
<proteinExistence type="predicted"/>
<organism evidence="3 4">
    <name type="scientific">Nocardia mexicana</name>
    <dbReference type="NCBI Taxonomy" id="279262"/>
    <lineage>
        <taxon>Bacteria</taxon>
        <taxon>Bacillati</taxon>
        <taxon>Actinomycetota</taxon>
        <taxon>Actinomycetes</taxon>
        <taxon>Mycobacteriales</taxon>
        <taxon>Nocardiaceae</taxon>
        <taxon>Nocardia</taxon>
    </lineage>
</organism>
<dbReference type="Gene3D" id="3.40.50.1820">
    <property type="entry name" value="alpha/beta hydrolase"/>
    <property type="match status" value="1"/>
</dbReference>
<gene>
    <name evidence="3" type="ORF">DFR68_12058</name>
</gene>
<dbReference type="SUPFAM" id="SSF53474">
    <property type="entry name" value="alpha/beta-Hydrolases"/>
    <property type="match status" value="1"/>
</dbReference>
<comment type="caution">
    <text evidence="3">The sequence shown here is derived from an EMBL/GenBank/DDBJ whole genome shotgun (WGS) entry which is preliminary data.</text>
</comment>
<dbReference type="InterPro" id="IPR029058">
    <property type="entry name" value="AB_hydrolase_fold"/>
</dbReference>
<protein>
    <submittedName>
        <fullName evidence="3">Pimeloyl-ACP methyl ester carboxylesterase</fullName>
    </submittedName>
</protein>
<dbReference type="InterPro" id="IPR000073">
    <property type="entry name" value="AB_hydrolase_1"/>
</dbReference>
<evidence type="ECO:0000313" key="3">
    <source>
        <dbReference type="EMBL" id="RDI43591.1"/>
    </source>
</evidence>
<dbReference type="Pfam" id="PF00561">
    <property type="entry name" value="Abhydrolase_1"/>
    <property type="match status" value="1"/>
</dbReference>